<accession>A0A3A1R227</accession>
<protein>
    <submittedName>
        <fullName evidence="3">Stage II sporulation protein D</fullName>
    </submittedName>
</protein>
<proteinExistence type="predicted"/>
<sequence length="338" mass="37261">MKQFKPVIITVAILIAITFLVPTLVVLPFSGDEAGSQLDEKASKKPDSAALLEDSVEVAVFRSSKEIIEKLPLEEYVIGVVAGEMPADFEIEALKAQALTARTFIVNQMMNKGGDLPEGADVTDTVTHQVYKNNAELQQQWGADYDWKIEKISKAVLETKGKILTYDGNPISAQFFSTSNGYTENSEAYWANEVPYLKSVESPWDKESPKFNAQKVVPVAEFQQKLGIILGGDGSVGTITDRTPGQRVGNVVIGGKEFTGREIREKLDLRSSDFTWYRKGDHIVITTKGFGHGVGMSQYGANGMAKEGKTYEQIVTHYYKDVKVTASDTILQKFTAKK</sequence>
<keyword evidence="1" id="KW-1133">Transmembrane helix</keyword>
<evidence type="ECO:0000313" key="3">
    <source>
        <dbReference type="EMBL" id="RIW36117.1"/>
    </source>
</evidence>
<evidence type="ECO:0000313" key="4">
    <source>
        <dbReference type="Proteomes" id="UP000265801"/>
    </source>
</evidence>
<dbReference type="PANTHER" id="PTHR30032">
    <property type="entry name" value="N-ACETYLMURAMOYL-L-ALANINE AMIDASE-RELATED"/>
    <property type="match status" value="1"/>
</dbReference>
<dbReference type="AlphaFoldDB" id="A0A3A1R227"/>
<keyword evidence="1" id="KW-0472">Membrane</keyword>
<dbReference type="Pfam" id="PF08486">
    <property type="entry name" value="SpoIID"/>
    <property type="match status" value="1"/>
</dbReference>
<reference evidence="3 4" key="1">
    <citation type="submission" date="2018-09" db="EMBL/GenBank/DDBJ databases">
        <title>Bacillus saliacetes sp. nov., isolated from Thai shrimp paste (Ka-pi).</title>
        <authorList>
            <person name="Daroonpunt R."/>
            <person name="Tanasupawat S."/>
            <person name="Yiamsombut S."/>
        </authorList>
    </citation>
    <scope>NUCLEOTIDE SEQUENCE [LARGE SCALE GENOMIC DNA]</scope>
    <source>
        <strain evidence="3 4">SKP7-4</strain>
    </source>
</reference>
<dbReference type="InterPro" id="IPR014225">
    <property type="entry name" value="Spore_II_D_firmicutes"/>
</dbReference>
<dbReference type="NCBIfam" id="TIGR02870">
    <property type="entry name" value="spore_II_D"/>
    <property type="match status" value="1"/>
</dbReference>
<feature type="domain" description="Sporulation stage II protein D amidase enhancer LytB N-terminal" evidence="2">
    <location>
        <begin position="65"/>
        <end position="166"/>
    </location>
</feature>
<dbReference type="InterPro" id="IPR013693">
    <property type="entry name" value="SpoIID/LytB_N"/>
</dbReference>
<dbReference type="GO" id="GO:0030288">
    <property type="term" value="C:outer membrane-bounded periplasmic space"/>
    <property type="evidence" value="ECO:0007669"/>
    <property type="project" value="TreeGrafter"/>
</dbReference>
<dbReference type="Proteomes" id="UP000265801">
    <property type="component" value="Unassembled WGS sequence"/>
</dbReference>
<dbReference type="RefSeq" id="WP_119546119.1">
    <property type="nucleotide sequence ID" value="NZ_QXIR01000006.1"/>
</dbReference>
<organism evidence="3 4">
    <name type="scientific">Bacillus salacetis</name>
    <dbReference type="NCBI Taxonomy" id="2315464"/>
    <lineage>
        <taxon>Bacteria</taxon>
        <taxon>Bacillati</taxon>
        <taxon>Bacillota</taxon>
        <taxon>Bacilli</taxon>
        <taxon>Bacillales</taxon>
        <taxon>Bacillaceae</taxon>
        <taxon>Bacillus</taxon>
    </lineage>
</organism>
<comment type="caution">
    <text evidence="3">The sequence shown here is derived from an EMBL/GenBank/DDBJ whole genome shotgun (WGS) entry which is preliminary data.</text>
</comment>
<keyword evidence="1" id="KW-0812">Transmembrane</keyword>
<gene>
    <name evidence="3" type="primary">spoIID</name>
    <name evidence="3" type="ORF">D3H55_06575</name>
</gene>
<name>A0A3A1R227_9BACI</name>
<evidence type="ECO:0000256" key="1">
    <source>
        <dbReference type="SAM" id="Phobius"/>
    </source>
</evidence>
<feature type="transmembrane region" description="Helical" evidence="1">
    <location>
        <begin position="7"/>
        <end position="29"/>
    </location>
</feature>
<dbReference type="OrthoDB" id="9794671at2"/>
<dbReference type="PANTHER" id="PTHR30032:SF4">
    <property type="entry name" value="AMIDASE ENHANCER"/>
    <property type="match status" value="1"/>
</dbReference>
<dbReference type="EMBL" id="QXIR01000006">
    <property type="protein sequence ID" value="RIW36117.1"/>
    <property type="molecule type" value="Genomic_DNA"/>
</dbReference>
<dbReference type="InterPro" id="IPR051922">
    <property type="entry name" value="Bact_Sporulation_Assoc"/>
</dbReference>
<keyword evidence="4" id="KW-1185">Reference proteome</keyword>
<dbReference type="GO" id="GO:0030435">
    <property type="term" value="P:sporulation resulting in formation of a cellular spore"/>
    <property type="evidence" value="ECO:0007669"/>
    <property type="project" value="InterPro"/>
</dbReference>
<dbReference type="InterPro" id="IPR013486">
    <property type="entry name" value="SpoIID/LytB"/>
</dbReference>
<dbReference type="NCBIfam" id="TIGR02669">
    <property type="entry name" value="SpoIID_LytB"/>
    <property type="match status" value="1"/>
</dbReference>
<evidence type="ECO:0000259" key="2">
    <source>
        <dbReference type="Pfam" id="PF08486"/>
    </source>
</evidence>